<evidence type="ECO:0000259" key="9">
    <source>
        <dbReference type="SMART" id="SM00977"/>
    </source>
</evidence>
<gene>
    <name evidence="8" type="primary">tilS</name>
    <name evidence="10" type="ORF">SAMN06269117_11014</name>
</gene>
<comment type="catalytic activity">
    <reaction evidence="7 8">
        <text>cytidine(34) in tRNA(Ile2) + L-lysine + ATP = lysidine(34) in tRNA(Ile2) + AMP + diphosphate + H(+)</text>
        <dbReference type="Rhea" id="RHEA:43744"/>
        <dbReference type="Rhea" id="RHEA-COMP:10625"/>
        <dbReference type="Rhea" id="RHEA-COMP:10670"/>
        <dbReference type="ChEBI" id="CHEBI:15378"/>
        <dbReference type="ChEBI" id="CHEBI:30616"/>
        <dbReference type="ChEBI" id="CHEBI:32551"/>
        <dbReference type="ChEBI" id="CHEBI:33019"/>
        <dbReference type="ChEBI" id="CHEBI:82748"/>
        <dbReference type="ChEBI" id="CHEBI:83665"/>
        <dbReference type="ChEBI" id="CHEBI:456215"/>
        <dbReference type="EC" id="6.3.4.19"/>
    </reaction>
</comment>
<proteinExistence type="inferred from homology"/>
<evidence type="ECO:0000256" key="6">
    <source>
        <dbReference type="ARBA" id="ARBA00022840"/>
    </source>
</evidence>
<dbReference type="EC" id="6.3.4.19" evidence="8"/>
<evidence type="ECO:0000256" key="2">
    <source>
        <dbReference type="ARBA" id="ARBA00022490"/>
    </source>
</evidence>
<keyword evidence="4 8" id="KW-0819">tRNA processing</keyword>
<dbReference type="GO" id="GO:0005737">
    <property type="term" value="C:cytoplasm"/>
    <property type="evidence" value="ECO:0007669"/>
    <property type="project" value="UniProtKB-SubCell"/>
</dbReference>
<feature type="domain" description="Lysidine-tRNA(Ile) synthetase C-terminal" evidence="9">
    <location>
        <begin position="365"/>
        <end position="432"/>
    </location>
</feature>
<comment type="function">
    <text evidence="8">Ligates lysine onto the cytidine present at position 34 of the AUA codon-specific tRNA(Ile) that contains the anticodon CAU, in an ATP-dependent manner. Cytidine is converted to lysidine, thus changing the amino acid specificity of the tRNA from methionine to isoleucine.</text>
</comment>
<organism evidence="10 11">
    <name type="scientific">Balnearium lithotrophicum</name>
    <dbReference type="NCBI Taxonomy" id="223788"/>
    <lineage>
        <taxon>Bacteria</taxon>
        <taxon>Pseudomonadati</taxon>
        <taxon>Aquificota</taxon>
        <taxon>Aquificia</taxon>
        <taxon>Desulfurobacteriales</taxon>
        <taxon>Desulfurobacteriaceae</taxon>
        <taxon>Balnearium</taxon>
    </lineage>
</organism>
<dbReference type="SMART" id="SM00977">
    <property type="entry name" value="TilS_C"/>
    <property type="match status" value="1"/>
</dbReference>
<dbReference type="PANTHER" id="PTHR43033:SF1">
    <property type="entry name" value="TRNA(ILE)-LYSIDINE SYNTHASE-RELATED"/>
    <property type="match status" value="1"/>
</dbReference>
<dbReference type="GO" id="GO:0006400">
    <property type="term" value="P:tRNA modification"/>
    <property type="evidence" value="ECO:0007669"/>
    <property type="project" value="UniProtKB-UniRule"/>
</dbReference>
<dbReference type="InterPro" id="IPR012795">
    <property type="entry name" value="tRNA_Ile_lys_synt_N"/>
</dbReference>
<keyword evidence="11" id="KW-1185">Reference proteome</keyword>
<feature type="binding site" evidence="8">
    <location>
        <begin position="29"/>
        <end position="34"/>
    </location>
    <ligand>
        <name>ATP</name>
        <dbReference type="ChEBI" id="CHEBI:30616"/>
    </ligand>
</feature>
<dbReference type="NCBIfam" id="TIGR02433">
    <property type="entry name" value="lysidine_TilS_C"/>
    <property type="match status" value="1"/>
</dbReference>
<evidence type="ECO:0000256" key="5">
    <source>
        <dbReference type="ARBA" id="ARBA00022741"/>
    </source>
</evidence>
<evidence type="ECO:0000256" key="1">
    <source>
        <dbReference type="ARBA" id="ARBA00004496"/>
    </source>
</evidence>
<dbReference type="HAMAP" id="MF_01161">
    <property type="entry name" value="tRNA_Ile_lys_synt"/>
    <property type="match status" value="1"/>
</dbReference>
<comment type="similarity">
    <text evidence="8">Belongs to the tRNA(Ile)-lysidine synthase family.</text>
</comment>
<sequence length="449" mass="52395">MENLRDKVLKTIDKFSLIHKGSKVLVALSGGPDSVTLLHLLNQLKDRLSVEVAAVHVNHMLRGEESERDEQFVRELCRSWKVPLFVERVNVPGISKGKNVEAVARRERYRKFKEVLESWKGDLVALGHTASDLTETVLLNLTRGTGLKGLRGFLPKRDVFIRPLFEVKREEVENYIRENKIPFVVDSSNLETKYERNLLRIEIVPILKKINPSLEDAILRETEILREIEDFVSSEVKNLVSAYLKKEKFCIPISTVKQIHPFLFSEVLREAYRRISTKELSFEKVQLVRKILEKEGYREIFPHRGFKIYKEQEFFCIEKEGKFEKFSFKVDNLPTTVETPLYRLSFYKNRGIPILTVREFEKNGLIVRSRLPGDRLMFKDFSKKLKKFLIEKRVPFSIRDKIPIVETSGRIIFIPNLYARRVNSPEFIGVEFEEKAESSNSRGEDSKES</sequence>
<dbReference type="SUPFAM" id="SSF52402">
    <property type="entry name" value="Adenine nucleotide alpha hydrolases-like"/>
    <property type="match status" value="1"/>
</dbReference>
<evidence type="ECO:0000256" key="4">
    <source>
        <dbReference type="ARBA" id="ARBA00022694"/>
    </source>
</evidence>
<dbReference type="InterPro" id="IPR012796">
    <property type="entry name" value="Lysidine-tRNA-synth_C"/>
</dbReference>
<dbReference type="RefSeq" id="WP_142935216.1">
    <property type="nucleotide sequence ID" value="NZ_FXTM01000010.1"/>
</dbReference>
<keyword evidence="5 8" id="KW-0547">Nucleotide-binding</keyword>
<protein>
    <recommendedName>
        <fullName evidence="8">tRNA(Ile)-lysidine synthase</fullName>
        <ecNumber evidence="8">6.3.4.19</ecNumber>
    </recommendedName>
    <alternativeName>
        <fullName evidence="8">tRNA(Ile)-2-lysyl-cytidine synthase</fullName>
    </alternativeName>
    <alternativeName>
        <fullName evidence="8">tRNA(Ile)-lysidine synthetase</fullName>
    </alternativeName>
</protein>
<keyword evidence="3 8" id="KW-0436">Ligase</keyword>
<dbReference type="GO" id="GO:0032267">
    <property type="term" value="F:tRNA(Ile)-lysidine synthase activity"/>
    <property type="evidence" value="ECO:0007669"/>
    <property type="project" value="UniProtKB-EC"/>
</dbReference>
<dbReference type="GO" id="GO:0005524">
    <property type="term" value="F:ATP binding"/>
    <property type="evidence" value="ECO:0007669"/>
    <property type="project" value="UniProtKB-UniRule"/>
</dbReference>
<dbReference type="PANTHER" id="PTHR43033">
    <property type="entry name" value="TRNA(ILE)-LYSIDINE SYNTHASE-RELATED"/>
    <property type="match status" value="1"/>
</dbReference>
<dbReference type="SUPFAM" id="SSF56037">
    <property type="entry name" value="PheT/TilS domain"/>
    <property type="match status" value="1"/>
</dbReference>
<evidence type="ECO:0000256" key="8">
    <source>
        <dbReference type="HAMAP-Rule" id="MF_01161"/>
    </source>
</evidence>
<dbReference type="EMBL" id="FXTM01000010">
    <property type="protein sequence ID" value="SMO55080.1"/>
    <property type="molecule type" value="Genomic_DNA"/>
</dbReference>
<evidence type="ECO:0000256" key="3">
    <source>
        <dbReference type="ARBA" id="ARBA00022598"/>
    </source>
</evidence>
<dbReference type="OrthoDB" id="9807403at2"/>
<dbReference type="CDD" id="cd01992">
    <property type="entry name" value="TilS_N"/>
    <property type="match status" value="1"/>
</dbReference>
<evidence type="ECO:0000256" key="7">
    <source>
        <dbReference type="ARBA" id="ARBA00048539"/>
    </source>
</evidence>
<evidence type="ECO:0000313" key="11">
    <source>
        <dbReference type="Proteomes" id="UP000317315"/>
    </source>
</evidence>
<dbReference type="Proteomes" id="UP000317315">
    <property type="component" value="Unassembled WGS sequence"/>
</dbReference>
<evidence type="ECO:0000313" key="10">
    <source>
        <dbReference type="EMBL" id="SMO55080.1"/>
    </source>
</evidence>
<dbReference type="AlphaFoldDB" id="A0A521C8N3"/>
<dbReference type="InterPro" id="IPR014729">
    <property type="entry name" value="Rossmann-like_a/b/a_fold"/>
</dbReference>
<accession>A0A521C8N3</accession>
<dbReference type="Gene3D" id="1.20.59.20">
    <property type="match status" value="1"/>
</dbReference>
<keyword evidence="2 8" id="KW-0963">Cytoplasm</keyword>
<dbReference type="Gene3D" id="3.40.50.620">
    <property type="entry name" value="HUPs"/>
    <property type="match status" value="1"/>
</dbReference>
<comment type="domain">
    <text evidence="8">The N-terminal region contains the highly conserved SGGXDS motif, predicted to be a P-loop motif involved in ATP binding.</text>
</comment>
<reference evidence="10 11" key="1">
    <citation type="submission" date="2017-05" db="EMBL/GenBank/DDBJ databases">
        <authorList>
            <person name="Varghese N."/>
            <person name="Submissions S."/>
        </authorList>
    </citation>
    <scope>NUCLEOTIDE SEQUENCE [LARGE SCALE GENOMIC DNA]</scope>
    <source>
        <strain evidence="10 11">DSM 16304</strain>
    </source>
</reference>
<name>A0A521C8N3_9BACT</name>
<dbReference type="Pfam" id="PF11734">
    <property type="entry name" value="TilS_C"/>
    <property type="match status" value="1"/>
</dbReference>
<keyword evidence="6 8" id="KW-0067">ATP-binding</keyword>
<dbReference type="Pfam" id="PF01171">
    <property type="entry name" value="ATP_bind_3"/>
    <property type="match status" value="1"/>
</dbReference>
<dbReference type="InterPro" id="IPR011063">
    <property type="entry name" value="TilS/TtcA_N"/>
</dbReference>
<dbReference type="InterPro" id="IPR012094">
    <property type="entry name" value="tRNA_Ile_lys_synt"/>
</dbReference>
<dbReference type="NCBIfam" id="TIGR02432">
    <property type="entry name" value="lysidine_TilS_N"/>
    <property type="match status" value="1"/>
</dbReference>
<comment type="subcellular location">
    <subcellularLocation>
        <location evidence="1 8">Cytoplasm</location>
    </subcellularLocation>
</comment>